<dbReference type="SUPFAM" id="SSF52402">
    <property type="entry name" value="Adenine nucleotide alpha hydrolases-like"/>
    <property type="match status" value="1"/>
</dbReference>
<dbReference type="GO" id="GO:0008033">
    <property type="term" value="P:tRNA processing"/>
    <property type="evidence" value="ECO:0007669"/>
    <property type="project" value="UniProtKB-KW"/>
</dbReference>
<dbReference type="InterPro" id="IPR014729">
    <property type="entry name" value="Rossmann-like_a/b/a_fold"/>
</dbReference>
<proteinExistence type="inferred from homology"/>
<keyword evidence="2" id="KW-0436">Ligase</keyword>
<dbReference type="SUPFAM" id="SSF82829">
    <property type="entry name" value="MesJ substrate recognition domain-like"/>
    <property type="match status" value="1"/>
</dbReference>
<dbReference type="EMBL" id="UINC01003629">
    <property type="protein sequence ID" value="SVA07977.1"/>
    <property type="molecule type" value="Genomic_DNA"/>
</dbReference>
<dbReference type="CDD" id="cd01992">
    <property type="entry name" value="TilS_N"/>
    <property type="match status" value="1"/>
</dbReference>
<evidence type="ECO:0000256" key="2">
    <source>
        <dbReference type="ARBA" id="ARBA00022598"/>
    </source>
</evidence>
<gene>
    <name evidence="8" type="ORF">METZ01_LOCUS60831</name>
</gene>
<keyword evidence="4" id="KW-0547">Nucleotide-binding</keyword>
<dbReference type="GO" id="GO:0005524">
    <property type="term" value="F:ATP binding"/>
    <property type="evidence" value="ECO:0007669"/>
    <property type="project" value="UniProtKB-KW"/>
</dbReference>
<keyword evidence="3" id="KW-0819">tRNA processing</keyword>
<dbReference type="Pfam" id="PF01171">
    <property type="entry name" value="ATP_bind_3"/>
    <property type="match status" value="1"/>
</dbReference>
<dbReference type="NCBIfam" id="TIGR02432">
    <property type="entry name" value="lysidine_TilS_N"/>
    <property type="match status" value="1"/>
</dbReference>
<evidence type="ECO:0000256" key="5">
    <source>
        <dbReference type="ARBA" id="ARBA00022840"/>
    </source>
</evidence>
<dbReference type="PANTHER" id="PTHR43033:SF1">
    <property type="entry name" value="TRNA(ILE)-LYSIDINE SYNTHASE-RELATED"/>
    <property type="match status" value="1"/>
</dbReference>
<dbReference type="InterPro" id="IPR011063">
    <property type="entry name" value="TilS/TtcA_N"/>
</dbReference>
<evidence type="ECO:0000256" key="4">
    <source>
        <dbReference type="ARBA" id="ARBA00022741"/>
    </source>
</evidence>
<accession>A0A381SZV8</accession>
<dbReference type="InterPro" id="IPR012795">
    <property type="entry name" value="tRNA_Ile_lys_synt_N"/>
</dbReference>
<dbReference type="Gene3D" id="1.20.59.20">
    <property type="match status" value="1"/>
</dbReference>
<reference evidence="8" key="1">
    <citation type="submission" date="2018-05" db="EMBL/GenBank/DDBJ databases">
        <authorList>
            <person name="Lanie J.A."/>
            <person name="Ng W.-L."/>
            <person name="Kazmierczak K.M."/>
            <person name="Andrzejewski T.M."/>
            <person name="Davidsen T.M."/>
            <person name="Wayne K.J."/>
            <person name="Tettelin H."/>
            <person name="Glass J.I."/>
            <person name="Rusch D."/>
            <person name="Podicherti R."/>
            <person name="Tsui H.-C.T."/>
            <person name="Winkler M.E."/>
        </authorList>
    </citation>
    <scope>NUCLEOTIDE SEQUENCE</scope>
</reference>
<dbReference type="EC" id="6.3.4.19" evidence="1"/>
<dbReference type="InterPro" id="IPR012094">
    <property type="entry name" value="tRNA_Ile_lys_synt"/>
</dbReference>
<dbReference type="GO" id="GO:0032267">
    <property type="term" value="F:tRNA(Ile)-lysidine synthase activity"/>
    <property type="evidence" value="ECO:0007669"/>
    <property type="project" value="UniProtKB-EC"/>
</dbReference>
<evidence type="ECO:0000256" key="6">
    <source>
        <dbReference type="ARBA" id="ARBA00048539"/>
    </source>
</evidence>
<dbReference type="PANTHER" id="PTHR43033">
    <property type="entry name" value="TRNA(ILE)-LYSIDINE SYNTHASE-RELATED"/>
    <property type="match status" value="1"/>
</dbReference>
<protein>
    <recommendedName>
        <fullName evidence="1">tRNA(Ile)-lysidine synthetase</fullName>
        <ecNumber evidence="1">6.3.4.19</ecNumber>
    </recommendedName>
</protein>
<name>A0A381SZV8_9ZZZZ</name>
<sequence length="346" mass="38912">MLDPPRKSEKKMQTLIQEIASSVCREGVFMGVSRVLVGCSGGCDSTALLDILVRLAPQFEVNIAVAHLHHGWRGTEADADLDCARQLAENYGVPFFASRVDLSAARGSREEVARSARLDFFESIVADWNADVVALGHTADDQLETVLLNLVRGTGRRGLGGMRPRSEVGDLILVRPLLGRRRHELREYARSRSLEWNEDSSNEDISLSRNRLRLRLLSELEQVHPSTVRNVSRATELLREEEEWLDVIAADAFEEVVDVNEHLDGVSLRKAELGSMPRPLQRRVVRNAIALIRGDCRGISYEHVEWVIDINHSEKISAHDLPGVRVKREGHHIRFLPLDGRRLAKP</sequence>
<dbReference type="Gene3D" id="3.40.50.620">
    <property type="entry name" value="HUPs"/>
    <property type="match status" value="1"/>
</dbReference>
<evidence type="ECO:0000259" key="7">
    <source>
        <dbReference type="Pfam" id="PF01171"/>
    </source>
</evidence>
<feature type="domain" description="tRNA(Ile)-lysidine/2-thiocytidine synthase N-terminal" evidence="7">
    <location>
        <begin position="35"/>
        <end position="213"/>
    </location>
</feature>
<evidence type="ECO:0000256" key="1">
    <source>
        <dbReference type="ARBA" id="ARBA00013267"/>
    </source>
</evidence>
<keyword evidence="5" id="KW-0067">ATP-binding</keyword>
<evidence type="ECO:0000313" key="8">
    <source>
        <dbReference type="EMBL" id="SVA07977.1"/>
    </source>
</evidence>
<comment type="catalytic activity">
    <reaction evidence="6">
        <text>cytidine(34) in tRNA(Ile2) + L-lysine + ATP = lysidine(34) in tRNA(Ile2) + AMP + diphosphate + H(+)</text>
        <dbReference type="Rhea" id="RHEA:43744"/>
        <dbReference type="Rhea" id="RHEA-COMP:10625"/>
        <dbReference type="Rhea" id="RHEA-COMP:10670"/>
        <dbReference type="ChEBI" id="CHEBI:15378"/>
        <dbReference type="ChEBI" id="CHEBI:30616"/>
        <dbReference type="ChEBI" id="CHEBI:32551"/>
        <dbReference type="ChEBI" id="CHEBI:33019"/>
        <dbReference type="ChEBI" id="CHEBI:82748"/>
        <dbReference type="ChEBI" id="CHEBI:83665"/>
        <dbReference type="ChEBI" id="CHEBI:456215"/>
        <dbReference type="EC" id="6.3.4.19"/>
    </reaction>
</comment>
<dbReference type="HAMAP" id="MF_01161">
    <property type="entry name" value="tRNA_Ile_lys_synt"/>
    <property type="match status" value="1"/>
</dbReference>
<evidence type="ECO:0000256" key="3">
    <source>
        <dbReference type="ARBA" id="ARBA00022694"/>
    </source>
</evidence>
<organism evidence="8">
    <name type="scientific">marine metagenome</name>
    <dbReference type="NCBI Taxonomy" id="408172"/>
    <lineage>
        <taxon>unclassified sequences</taxon>
        <taxon>metagenomes</taxon>
        <taxon>ecological metagenomes</taxon>
    </lineage>
</organism>
<dbReference type="AlphaFoldDB" id="A0A381SZV8"/>